<accession>A0A3Q0JLV9</accession>
<evidence type="ECO:0000313" key="3">
    <source>
        <dbReference type="RefSeq" id="XP_026689324.1"/>
    </source>
</evidence>
<gene>
    <name evidence="3" type="primary">LOC103524425</name>
</gene>
<dbReference type="InterPro" id="IPR008972">
    <property type="entry name" value="Cupredoxin"/>
</dbReference>
<dbReference type="PaxDb" id="121845-A0A3Q0JLV9"/>
<protein>
    <submittedName>
        <fullName evidence="3">Mucin-5AC-like</fullName>
    </submittedName>
</protein>
<evidence type="ECO:0000256" key="1">
    <source>
        <dbReference type="SAM" id="MobiDB-lite"/>
    </source>
</evidence>
<proteinExistence type="predicted"/>
<dbReference type="KEGG" id="dci:103524425"/>
<dbReference type="RefSeq" id="XP_026689324.1">
    <property type="nucleotide sequence ID" value="XM_026833523.1"/>
</dbReference>
<sequence length="958" mass="105959">MTTCSDEHVKLTTTKSTTRLHSTATRNAENSTLHNFSNPSTHSTNNSHSTTSAPLFDPSHTNIKDTKTTTCITQSSLRDARLNGNTMTGFSKKVKRQTLPLNILPILLQKDIEQPIQDGQSKKIFLYLYQGNPKDLSMNAKEDGSHLDKFFRSNTLSYDYSSKDSNLVKKLFSPTFEIRFSGKNTNSGPDEKESEVKKHKHKKKDSSSKSSITIKTCSKTSHTSSKPLKPSECSSTKGNPNQYSTVCEKSPKPSTAPPETTTTCKTSTVPKTTTFCITSSSHQSTTSCITTKVPKTKSSSTQQITSSAPKTVITTKCLSSMKPANCPSSKILNPLRKFSIRASTVEKTPISCSTSKYTGAGSNAAFLNPIYQPTPLLNCDSTVRCTPCGPCPLPVKSSPCTTSCPSITSPTTTKCTTSRTTTTCLRTTKSTTSRTTITCPKTTKCLTTRRTTTCPTTTKCITTRTTTICPTTSRTTTTCPTTSRTTTTFPTTTICITTRTTTTYPTTTWRTTTYPTTTKCITSRPTTTKCITSHPTTPCPTTTSTESSTTCPTTTPRTITKCITTRTTTTCPTTTPRTTTKCITTRTTTTCPTTTKYITTRRTTTCPTTTRRTTTRTTTICPTTSRTTIKYITTRRTTTCPTTTRRTTTCNGQDEKAVKGISETQKLRTDSHYSKDSSLIPNYKEMPIDYSLHEVLHIRPEKRSADGDGQNLNQLGDKIYQLYQDMTELNDRVKKNRVSVDHNICVEDQKGNKDAPIIIDKRRKRMLLARRKKKDYYSGQRAPVAATINNISNVMPSSPLLSQYKDIPPHEFCPDECITNTAHELCNCLDLIPLPKNKLVELVIADTEMSFPRFDDFLRYSPFPSSSFYSHFLQPDDVDNGRYDQPNFVSTNLCTRSCEVNSPKTCYWKFTLEAYSTLNKACGNCTSKGVCTTPNAPQCVMGDGYERSILVVNRRMAG</sequence>
<feature type="compositionally biased region" description="Polar residues" evidence="1">
    <location>
        <begin position="232"/>
        <end position="247"/>
    </location>
</feature>
<feature type="compositionally biased region" description="Low complexity" evidence="1">
    <location>
        <begin position="208"/>
        <end position="226"/>
    </location>
</feature>
<dbReference type="GeneID" id="103524425"/>
<feature type="compositionally biased region" description="Basic and acidic residues" evidence="1">
    <location>
        <begin position="1"/>
        <end position="10"/>
    </location>
</feature>
<dbReference type="Proteomes" id="UP000079169">
    <property type="component" value="Unplaced"/>
</dbReference>
<feature type="compositionally biased region" description="Low complexity" evidence="1">
    <location>
        <begin position="11"/>
        <end position="25"/>
    </location>
</feature>
<feature type="region of interest" description="Disordered" evidence="1">
    <location>
        <begin position="1"/>
        <end position="61"/>
    </location>
</feature>
<feature type="compositionally biased region" description="Low complexity" evidence="1">
    <location>
        <begin position="34"/>
        <end position="52"/>
    </location>
</feature>
<name>A0A3Q0JLV9_DIACI</name>
<dbReference type="Gene3D" id="2.60.40.420">
    <property type="entry name" value="Cupredoxins - blue copper proteins"/>
    <property type="match status" value="1"/>
</dbReference>
<dbReference type="STRING" id="121845.A0A3Q0JLV9"/>
<keyword evidence="2" id="KW-1185">Reference proteome</keyword>
<organism evidence="2 3">
    <name type="scientific">Diaphorina citri</name>
    <name type="common">Asian citrus psyllid</name>
    <dbReference type="NCBI Taxonomy" id="121845"/>
    <lineage>
        <taxon>Eukaryota</taxon>
        <taxon>Metazoa</taxon>
        <taxon>Ecdysozoa</taxon>
        <taxon>Arthropoda</taxon>
        <taxon>Hexapoda</taxon>
        <taxon>Insecta</taxon>
        <taxon>Pterygota</taxon>
        <taxon>Neoptera</taxon>
        <taxon>Paraneoptera</taxon>
        <taxon>Hemiptera</taxon>
        <taxon>Sternorrhyncha</taxon>
        <taxon>Psylloidea</taxon>
        <taxon>Psyllidae</taxon>
        <taxon>Diaphorininae</taxon>
        <taxon>Diaphorina</taxon>
    </lineage>
</organism>
<dbReference type="AlphaFoldDB" id="A0A3Q0JLV9"/>
<reference evidence="3" key="1">
    <citation type="submission" date="2025-08" db="UniProtKB">
        <authorList>
            <consortium name="RefSeq"/>
        </authorList>
    </citation>
    <scope>IDENTIFICATION</scope>
</reference>
<evidence type="ECO:0000313" key="2">
    <source>
        <dbReference type="Proteomes" id="UP000079169"/>
    </source>
</evidence>
<feature type="region of interest" description="Disordered" evidence="1">
    <location>
        <begin position="179"/>
        <end position="264"/>
    </location>
</feature>